<sequence>MSVVIAADEPHGSRLVAALGDIGIEIELLVRPAELLAATTTPGHRVREALRDADTVVLHATRGVLVATVIALCDRHGARIVALAERATERRAVASFGLADPLPIDASGADIRAAIAAPAITAPTREGARGAVTVVWGPHGAPGRTTVALALAAAAAKGGSRVALVDADTHAPSIAQRLALSEEAPGFPVACRQTDYGLLDGPELTRLSIPLEIGENAIEVLAGINRPSRWPELTADRVRAALDAARGWADHVIVDVAAALDTDEVVSSDIDAPRRNQAALAAITAADSLVTLGAGDPVGISRLIRGLARLDEIAPPARRILAVNRMRTGPLGIDAEGQVRRALERFASANACHFLPDDPRAADRALLGSMPILPRRRAPFAHAIGKLATTL</sequence>
<dbReference type="EMBL" id="BMMQ01000003">
    <property type="protein sequence ID" value="GGO63007.1"/>
    <property type="molecule type" value="Genomic_DNA"/>
</dbReference>
<dbReference type="InterPro" id="IPR002586">
    <property type="entry name" value="CobQ/CobB/MinD/ParA_Nub-bd_dom"/>
</dbReference>
<reference evidence="5" key="1">
    <citation type="journal article" date="2019" name="Int. J. Syst. Evol. Microbiol.">
        <title>The Global Catalogue of Microorganisms (GCM) 10K type strain sequencing project: providing services to taxonomists for standard genome sequencing and annotation.</title>
        <authorList>
            <consortium name="The Broad Institute Genomics Platform"/>
            <consortium name="The Broad Institute Genome Sequencing Center for Infectious Disease"/>
            <person name="Wu L."/>
            <person name="Ma J."/>
        </authorList>
    </citation>
    <scope>NUCLEOTIDE SEQUENCE [LARGE SCALE GENOMIC DNA]</scope>
    <source>
        <strain evidence="5">CGMCC 4.7181</strain>
    </source>
</reference>
<evidence type="ECO:0000259" key="3">
    <source>
        <dbReference type="Pfam" id="PF01656"/>
    </source>
</evidence>
<keyword evidence="1" id="KW-0547">Nucleotide-binding</keyword>
<evidence type="ECO:0000313" key="4">
    <source>
        <dbReference type="EMBL" id="GGO63007.1"/>
    </source>
</evidence>
<dbReference type="Pfam" id="PF01656">
    <property type="entry name" value="CbiA"/>
    <property type="match status" value="1"/>
</dbReference>
<dbReference type="Gene3D" id="3.40.50.300">
    <property type="entry name" value="P-loop containing nucleotide triphosphate hydrolases"/>
    <property type="match status" value="1"/>
</dbReference>
<dbReference type="InterPro" id="IPR050625">
    <property type="entry name" value="ParA/MinD_ATPase"/>
</dbReference>
<dbReference type="PANTHER" id="PTHR43384">
    <property type="entry name" value="SEPTUM SITE-DETERMINING PROTEIN MIND HOMOLOG, CHLOROPLASTIC-RELATED"/>
    <property type="match status" value="1"/>
</dbReference>
<protein>
    <recommendedName>
        <fullName evidence="3">CobQ/CobB/MinD/ParA nucleotide binding domain-containing protein</fullName>
    </recommendedName>
</protein>
<gene>
    <name evidence="4" type="ORF">GCM10010910_14510</name>
</gene>
<dbReference type="Proteomes" id="UP000638043">
    <property type="component" value="Unassembled WGS sequence"/>
</dbReference>
<dbReference type="PANTHER" id="PTHR43384:SF6">
    <property type="entry name" value="SEPTUM SITE-DETERMINING PROTEIN MIND HOMOLOG, CHLOROPLASTIC"/>
    <property type="match status" value="1"/>
</dbReference>
<dbReference type="RefSeq" id="WP_188700714.1">
    <property type="nucleotide sequence ID" value="NZ_BMMQ01000003.1"/>
</dbReference>
<feature type="domain" description="CobQ/CobB/MinD/ParA nucleotide binding" evidence="3">
    <location>
        <begin position="135"/>
        <end position="311"/>
    </location>
</feature>
<dbReference type="SUPFAM" id="SSF52540">
    <property type="entry name" value="P-loop containing nucleoside triphosphate hydrolases"/>
    <property type="match status" value="1"/>
</dbReference>
<keyword evidence="2" id="KW-0067">ATP-binding</keyword>
<evidence type="ECO:0000256" key="1">
    <source>
        <dbReference type="ARBA" id="ARBA00022741"/>
    </source>
</evidence>
<keyword evidence="5" id="KW-1185">Reference proteome</keyword>
<accession>A0ABQ2MZJ6</accession>
<organism evidence="4 5">
    <name type="scientific">Microbacterium nanhaiense</name>
    <dbReference type="NCBI Taxonomy" id="1301026"/>
    <lineage>
        <taxon>Bacteria</taxon>
        <taxon>Bacillati</taxon>
        <taxon>Actinomycetota</taxon>
        <taxon>Actinomycetes</taxon>
        <taxon>Micrococcales</taxon>
        <taxon>Microbacteriaceae</taxon>
        <taxon>Microbacterium</taxon>
    </lineage>
</organism>
<dbReference type="InterPro" id="IPR027417">
    <property type="entry name" value="P-loop_NTPase"/>
</dbReference>
<evidence type="ECO:0000256" key="2">
    <source>
        <dbReference type="ARBA" id="ARBA00022840"/>
    </source>
</evidence>
<name>A0ABQ2MZJ6_9MICO</name>
<comment type="caution">
    <text evidence="4">The sequence shown here is derived from an EMBL/GenBank/DDBJ whole genome shotgun (WGS) entry which is preliminary data.</text>
</comment>
<proteinExistence type="predicted"/>
<evidence type="ECO:0000313" key="5">
    <source>
        <dbReference type="Proteomes" id="UP000638043"/>
    </source>
</evidence>